<organism evidence="8 9">
    <name type="scientific">candidate division WOR-3 bacterium</name>
    <dbReference type="NCBI Taxonomy" id="2052148"/>
    <lineage>
        <taxon>Bacteria</taxon>
        <taxon>Bacteria division WOR-3</taxon>
    </lineage>
</organism>
<dbReference type="AlphaFoldDB" id="A0A9D5KAB4"/>
<evidence type="ECO:0000256" key="4">
    <source>
        <dbReference type="ARBA" id="ARBA00022989"/>
    </source>
</evidence>
<keyword evidence="3 6" id="KW-0812">Transmembrane</keyword>
<proteinExistence type="inferred from homology"/>
<keyword evidence="2 6" id="KW-1003">Cell membrane</keyword>
<evidence type="ECO:0000256" key="1">
    <source>
        <dbReference type="ARBA" id="ARBA00004651"/>
    </source>
</evidence>
<evidence type="ECO:0000256" key="6">
    <source>
        <dbReference type="RuleBase" id="RU366058"/>
    </source>
</evidence>
<comment type="caution">
    <text evidence="8">The sequence shown here is derived from an EMBL/GenBank/DDBJ whole genome shotgun (WGS) entry which is preliminary data.</text>
</comment>
<evidence type="ECO:0000259" key="7">
    <source>
        <dbReference type="Pfam" id="PF09335"/>
    </source>
</evidence>
<dbReference type="EMBL" id="WJKJ01000294">
    <property type="protein sequence ID" value="MBD3365296.1"/>
    <property type="molecule type" value="Genomic_DNA"/>
</dbReference>
<dbReference type="Pfam" id="PF09335">
    <property type="entry name" value="VTT_dom"/>
    <property type="match status" value="1"/>
</dbReference>
<comment type="similarity">
    <text evidence="6">Belongs to the TVP38/TMEM64 family.</text>
</comment>
<evidence type="ECO:0000256" key="5">
    <source>
        <dbReference type="ARBA" id="ARBA00023136"/>
    </source>
</evidence>
<evidence type="ECO:0000313" key="8">
    <source>
        <dbReference type="EMBL" id="MBD3365296.1"/>
    </source>
</evidence>
<evidence type="ECO:0000256" key="2">
    <source>
        <dbReference type="ARBA" id="ARBA00022475"/>
    </source>
</evidence>
<dbReference type="GO" id="GO:0005886">
    <property type="term" value="C:plasma membrane"/>
    <property type="evidence" value="ECO:0007669"/>
    <property type="project" value="UniProtKB-SubCell"/>
</dbReference>
<evidence type="ECO:0000313" key="9">
    <source>
        <dbReference type="Proteomes" id="UP000630660"/>
    </source>
</evidence>
<comment type="subcellular location">
    <subcellularLocation>
        <location evidence="1 6">Cell membrane</location>
        <topology evidence="1 6">Multi-pass membrane protein</topology>
    </subcellularLocation>
</comment>
<dbReference type="Proteomes" id="UP000630660">
    <property type="component" value="Unassembled WGS sequence"/>
</dbReference>
<reference evidence="8" key="1">
    <citation type="submission" date="2019-11" db="EMBL/GenBank/DDBJ databases">
        <title>Microbial mats filling the niche in hypersaline microbial mats.</title>
        <authorList>
            <person name="Wong H.L."/>
            <person name="Macleod F.I."/>
            <person name="White R.A. III"/>
            <person name="Burns B.P."/>
        </authorList>
    </citation>
    <scope>NUCLEOTIDE SEQUENCE</scope>
    <source>
        <strain evidence="8">Bin_327</strain>
    </source>
</reference>
<dbReference type="PANTHER" id="PTHR12677:SF59">
    <property type="entry name" value="GOLGI APPARATUS MEMBRANE PROTEIN TVP38-RELATED"/>
    <property type="match status" value="1"/>
</dbReference>
<accession>A0A9D5KAB4</accession>
<keyword evidence="4 6" id="KW-1133">Transmembrane helix</keyword>
<gene>
    <name evidence="8" type="ORF">GF359_08790</name>
</gene>
<feature type="transmembrane region" description="Helical" evidence="6">
    <location>
        <begin position="93"/>
        <end position="112"/>
    </location>
</feature>
<feature type="domain" description="VTT" evidence="7">
    <location>
        <begin position="76"/>
        <end position="192"/>
    </location>
</feature>
<sequence length="239" mass="27153">MNESARQSRKRDYIILLGAFLFVVGMTALIIWQWPLIKELLSNPEGFRDYVSSYGVWTPVVFVVIYVILVISAFGPAYVLNYLSGAMFGFVKGFLLSWAGNIIGAALAIWLGRGVTRSIVHIFFPAKKYQKYVGYVRTRGWAYLLILYAIPNPLGDTLNYVAASSDIRYWKLILMLTLARIPLVIMRTAVGSTMIHFETIHWVIMIGIFIVIGLTVLLLRRRIDSLAERFAARLFPPRP</sequence>
<name>A0A9D5KAB4_UNCW3</name>
<dbReference type="InterPro" id="IPR032816">
    <property type="entry name" value="VTT_dom"/>
</dbReference>
<feature type="transmembrane region" description="Helical" evidence="6">
    <location>
        <begin position="172"/>
        <end position="194"/>
    </location>
</feature>
<keyword evidence="5 6" id="KW-0472">Membrane</keyword>
<evidence type="ECO:0000256" key="3">
    <source>
        <dbReference type="ARBA" id="ARBA00022692"/>
    </source>
</evidence>
<feature type="transmembrane region" description="Helical" evidence="6">
    <location>
        <begin position="132"/>
        <end position="151"/>
    </location>
</feature>
<feature type="transmembrane region" description="Helical" evidence="6">
    <location>
        <begin position="200"/>
        <end position="219"/>
    </location>
</feature>
<protein>
    <recommendedName>
        <fullName evidence="6">TVP38/TMEM64 family membrane protein</fullName>
    </recommendedName>
</protein>
<dbReference type="PANTHER" id="PTHR12677">
    <property type="entry name" value="GOLGI APPARATUS MEMBRANE PROTEIN TVP38-RELATED"/>
    <property type="match status" value="1"/>
</dbReference>
<dbReference type="InterPro" id="IPR015414">
    <property type="entry name" value="TMEM64"/>
</dbReference>
<feature type="transmembrane region" description="Helical" evidence="6">
    <location>
        <begin position="12"/>
        <end position="34"/>
    </location>
</feature>
<feature type="transmembrane region" description="Helical" evidence="6">
    <location>
        <begin position="54"/>
        <end position="81"/>
    </location>
</feature>